<dbReference type="GO" id="GO:0006508">
    <property type="term" value="P:proteolysis"/>
    <property type="evidence" value="ECO:0007669"/>
    <property type="project" value="UniProtKB-KW"/>
</dbReference>
<dbReference type="Gene3D" id="3.90.1680.10">
    <property type="entry name" value="SOS response associated peptidase-like"/>
    <property type="match status" value="1"/>
</dbReference>
<dbReference type="InterPro" id="IPR036590">
    <property type="entry name" value="SRAP-like"/>
</dbReference>
<reference evidence="11 12" key="1">
    <citation type="submission" date="2009-11" db="EMBL/GenBank/DDBJ databases">
        <title>Annotation of Allomyces macrogynus ATCC 38327.</title>
        <authorList>
            <consortium name="The Broad Institute Genome Sequencing Platform"/>
            <person name="Russ C."/>
            <person name="Cuomo C."/>
            <person name="Burger G."/>
            <person name="Gray M.W."/>
            <person name="Holland P.W.H."/>
            <person name="King N."/>
            <person name="Lang F.B.F."/>
            <person name="Roger A.J."/>
            <person name="Ruiz-Trillo I."/>
            <person name="Young S.K."/>
            <person name="Zeng Q."/>
            <person name="Gargeya S."/>
            <person name="Fitzgerald M."/>
            <person name="Haas B."/>
            <person name="Abouelleil A."/>
            <person name="Alvarado L."/>
            <person name="Arachchi H.M."/>
            <person name="Berlin A."/>
            <person name="Chapman S.B."/>
            <person name="Gearin G."/>
            <person name="Goldberg J."/>
            <person name="Griggs A."/>
            <person name="Gujja S."/>
            <person name="Hansen M."/>
            <person name="Heiman D."/>
            <person name="Howarth C."/>
            <person name="Larimer J."/>
            <person name="Lui A."/>
            <person name="MacDonald P.J.P."/>
            <person name="McCowen C."/>
            <person name="Montmayeur A."/>
            <person name="Murphy C."/>
            <person name="Neiman D."/>
            <person name="Pearson M."/>
            <person name="Priest M."/>
            <person name="Roberts A."/>
            <person name="Saif S."/>
            <person name="Shea T."/>
            <person name="Sisk P."/>
            <person name="Stolte C."/>
            <person name="Sykes S."/>
            <person name="Wortman J."/>
            <person name="Nusbaum C."/>
            <person name="Birren B."/>
        </authorList>
    </citation>
    <scope>NUCLEOTIDE SEQUENCE [LARGE SCALE GENOMIC DNA]</scope>
    <source>
        <strain evidence="11 12">ATCC 38327</strain>
    </source>
</reference>
<dbReference type="Proteomes" id="UP000054350">
    <property type="component" value="Unassembled WGS sequence"/>
</dbReference>
<evidence type="ECO:0000256" key="6">
    <source>
        <dbReference type="ARBA" id="ARBA00023125"/>
    </source>
</evidence>
<dbReference type="eggNOG" id="KOG2618">
    <property type="taxonomic scope" value="Eukaryota"/>
</dbReference>
<feature type="transmembrane region" description="Helical" evidence="9">
    <location>
        <begin position="701"/>
        <end position="723"/>
    </location>
</feature>
<dbReference type="SUPFAM" id="SSF56300">
    <property type="entry name" value="Metallo-dependent phosphatases"/>
    <property type="match status" value="1"/>
</dbReference>
<organism evidence="11 12">
    <name type="scientific">Allomyces macrogynus (strain ATCC 38327)</name>
    <name type="common">Allomyces javanicus var. macrogynus</name>
    <dbReference type="NCBI Taxonomy" id="578462"/>
    <lineage>
        <taxon>Eukaryota</taxon>
        <taxon>Fungi</taxon>
        <taxon>Fungi incertae sedis</taxon>
        <taxon>Blastocladiomycota</taxon>
        <taxon>Blastocladiomycetes</taxon>
        <taxon>Blastocladiales</taxon>
        <taxon>Blastocladiaceae</taxon>
        <taxon>Allomyces</taxon>
    </lineage>
</organism>
<feature type="domain" description="PhoD-like phosphatase metallophosphatase" evidence="10">
    <location>
        <begin position="370"/>
        <end position="592"/>
    </location>
</feature>
<dbReference type="GO" id="GO:0016829">
    <property type="term" value="F:lyase activity"/>
    <property type="evidence" value="ECO:0007669"/>
    <property type="project" value="UniProtKB-KW"/>
</dbReference>
<dbReference type="GO" id="GO:0003697">
    <property type="term" value="F:single-stranded DNA binding"/>
    <property type="evidence" value="ECO:0007669"/>
    <property type="project" value="InterPro"/>
</dbReference>
<keyword evidence="6" id="KW-0238">DNA-binding</keyword>
<evidence type="ECO:0000256" key="5">
    <source>
        <dbReference type="ARBA" id="ARBA00023124"/>
    </source>
</evidence>
<name>A0A0L0SWS3_ALLM3</name>
<dbReference type="GO" id="GO:0106300">
    <property type="term" value="P:protein-DNA covalent cross-linking repair"/>
    <property type="evidence" value="ECO:0007669"/>
    <property type="project" value="InterPro"/>
</dbReference>
<evidence type="ECO:0000256" key="2">
    <source>
        <dbReference type="ARBA" id="ARBA00022670"/>
    </source>
</evidence>
<keyword evidence="9" id="KW-0812">Transmembrane</keyword>
<dbReference type="EMBL" id="GG745351">
    <property type="protein sequence ID" value="KNE66931.1"/>
    <property type="molecule type" value="Genomic_DNA"/>
</dbReference>
<dbReference type="InterPro" id="IPR029052">
    <property type="entry name" value="Metallo-depent_PP-like"/>
</dbReference>
<dbReference type="OrthoDB" id="2100241at2759"/>
<dbReference type="InterPro" id="IPR003738">
    <property type="entry name" value="SRAP"/>
</dbReference>
<evidence type="ECO:0000256" key="1">
    <source>
        <dbReference type="ARBA" id="ARBA00008136"/>
    </source>
</evidence>
<dbReference type="VEuPathDB" id="FungiDB:AMAG_11406"/>
<evidence type="ECO:0000256" key="3">
    <source>
        <dbReference type="ARBA" id="ARBA00022763"/>
    </source>
</evidence>
<feature type="region of interest" description="Disordered" evidence="8">
    <location>
        <begin position="769"/>
        <end position="793"/>
    </location>
</feature>
<keyword evidence="12" id="KW-1185">Reference proteome</keyword>
<evidence type="ECO:0000256" key="7">
    <source>
        <dbReference type="ARBA" id="ARBA00023239"/>
    </source>
</evidence>
<dbReference type="InterPro" id="IPR038607">
    <property type="entry name" value="PhoD-like_sf"/>
</dbReference>
<keyword evidence="2" id="KW-0645">Protease</keyword>
<dbReference type="AlphaFoldDB" id="A0A0L0SWS3"/>
<keyword evidence="5" id="KW-0190">Covalent protein-DNA linkage</keyword>
<comment type="similarity">
    <text evidence="1">Belongs to the SOS response-associated peptidase family.</text>
</comment>
<feature type="region of interest" description="Disordered" evidence="8">
    <location>
        <begin position="1"/>
        <end position="33"/>
    </location>
</feature>
<dbReference type="Pfam" id="PF02586">
    <property type="entry name" value="SRAP"/>
    <property type="match status" value="1"/>
</dbReference>
<keyword evidence="9" id="KW-0472">Membrane</keyword>
<protein>
    <recommendedName>
        <fullName evidence="10">PhoD-like phosphatase metallophosphatase domain-containing protein</fullName>
    </recommendedName>
</protein>
<keyword evidence="4" id="KW-0378">Hydrolase</keyword>
<evidence type="ECO:0000259" key="10">
    <source>
        <dbReference type="Pfam" id="PF09423"/>
    </source>
</evidence>
<evidence type="ECO:0000256" key="8">
    <source>
        <dbReference type="SAM" id="MobiDB-lite"/>
    </source>
</evidence>
<evidence type="ECO:0000313" key="12">
    <source>
        <dbReference type="Proteomes" id="UP000054350"/>
    </source>
</evidence>
<keyword evidence="7" id="KW-0456">Lyase</keyword>
<keyword evidence="3" id="KW-0227">DNA damage</keyword>
<dbReference type="Pfam" id="PF09423">
    <property type="entry name" value="PhoD"/>
    <property type="match status" value="1"/>
</dbReference>
<dbReference type="STRING" id="578462.A0A0L0SWS3"/>
<evidence type="ECO:0000256" key="4">
    <source>
        <dbReference type="ARBA" id="ARBA00022801"/>
    </source>
</evidence>
<keyword evidence="9" id="KW-1133">Transmembrane helix</keyword>
<sequence>MNQPKKETLKEPTERQRIWPGSPKRGAQWPHGDDHALFDPSEQDAYALFSMKWGLLTSSSGTTGIAPINARDDSLTAGKPMFAGLRHRHRCVVVAQGFYEWVRKGTKKTPYYVRRADKRLLCMAGLYAAVPDPAHPGSTLHSFTIVTTENTPKLAFLHDRMPVLLTTPRAVRTWLDPNARWGPALETVMREGRNDEGLVWYAVDPRVGKAGVHDPTFVEPYTPKPTGLMAMWALKRPTPASSATRRTTMATTDAIPAPTRLFWSGAVNSTAFSARAQVVPGETVLVSTDITFPQTAIVRTLPVSASNMTVSEDRDGAAFKGVSIAKIDVTDLRAGTTYYLGVVGSGGGTVTPIGRLATFPPENEPLSFQFAAGSCAKWQSDVGKTYGEIAGWNPLFMVQHGDLFYGDITTNNKALYKDQYMSVFRESAQLQFFANRPVFYIYDDHDFGPNNADASSSSKPAALWAYDAFTPHLPLQSDSGTPIGFQAFTVGRVRLIMTDLRSAATGSLAASPTVLGAAQRGWLLNELGNFQRYKLMVWVSTTPWSGAPDPGDDAWAGYPAERTQIADAMVSLGVNNLVMVAGDAHMLAIDDGTNTDFSTRGSGAGFPILQAGPLGNYGSAKGGAYTGGCHAYWYYPNYQYAMVSIADTNTSTCVTFDGYTLGRTRVLPSFTRCLDATSNTLMATTRGDASAKDCTIPWFPIWVWAVIVSFLVIALGIVGAVVWKLGDGRGWWDQCQPCTRRKRRKGGKHESTWDDEMALQTDPVLLGLAPPPLPAPGAGRSEEGGAAGADKQM</sequence>
<dbReference type="GO" id="GO:0008233">
    <property type="term" value="F:peptidase activity"/>
    <property type="evidence" value="ECO:0007669"/>
    <property type="project" value="UniProtKB-KW"/>
</dbReference>
<dbReference type="CDD" id="cd07389">
    <property type="entry name" value="MPP_PhoD"/>
    <property type="match status" value="1"/>
</dbReference>
<evidence type="ECO:0000313" key="11">
    <source>
        <dbReference type="EMBL" id="KNE66931.1"/>
    </source>
</evidence>
<reference evidence="12" key="2">
    <citation type="submission" date="2009-11" db="EMBL/GenBank/DDBJ databases">
        <title>The Genome Sequence of Allomyces macrogynus strain ATCC 38327.</title>
        <authorList>
            <consortium name="The Broad Institute Genome Sequencing Platform"/>
            <person name="Russ C."/>
            <person name="Cuomo C."/>
            <person name="Shea T."/>
            <person name="Young S.K."/>
            <person name="Zeng Q."/>
            <person name="Koehrsen M."/>
            <person name="Haas B."/>
            <person name="Borodovsky M."/>
            <person name="Guigo R."/>
            <person name="Alvarado L."/>
            <person name="Berlin A."/>
            <person name="Borenstein D."/>
            <person name="Chen Z."/>
            <person name="Engels R."/>
            <person name="Freedman E."/>
            <person name="Gellesch M."/>
            <person name="Goldberg J."/>
            <person name="Griggs A."/>
            <person name="Gujja S."/>
            <person name="Heiman D."/>
            <person name="Hepburn T."/>
            <person name="Howarth C."/>
            <person name="Jen D."/>
            <person name="Larson L."/>
            <person name="Lewis B."/>
            <person name="Mehta T."/>
            <person name="Park D."/>
            <person name="Pearson M."/>
            <person name="Roberts A."/>
            <person name="Saif S."/>
            <person name="Shenoy N."/>
            <person name="Sisk P."/>
            <person name="Stolte C."/>
            <person name="Sykes S."/>
            <person name="Walk T."/>
            <person name="White J."/>
            <person name="Yandava C."/>
            <person name="Burger G."/>
            <person name="Gray M.W."/>
            <person name="Holland P.W.H."/>
            <person name="King N."/>
            <person name="Lang F.B.F."/>
            <person name="Roger A.J."/>
            <person name="Ruiz-Trillo I."/>
            <person name="Lander E."/>
            <person name="Nusbaum C."/>
        </authorList>
    </citation>
    <scope>NUCLEOTIDE SEQUENCE [LARGE SCALE GENOMIC DNA]</scope>
    <source>
        <strain evidence="12">ATCC 38327</strain>
    </source>
</reference>
<dbReference type="PANTHER" id="PTHR13604:SF0">
    <property type="entry name" value="ABASIC SITE PROCESSING PROTEIN HMCES"/>
    <property type="match status" value="1"/>
</dbReference>
<gene>
    <name evidence="11" type="ORF">AMAG_11406</name>
</gene>
<proteinExistence type="inferred from homology"/>
<dbReference type="PANTHER" id="PTHR13604">
    <property type="entry name" value="DC12-RELATED"/>
    <property type="match status" value="1"/>
</dbReference>
<feature type="compositionally biased region" description="Basic and acidic residues" evidence="8">
    <location>
        <begin position="1"/>
        <end position="17"/>
    </location>
</feature>
<dbReference type="InterPro" id="IPR018946">
    <property type="entry name" value="PhoD-like_MPP"/>
</dbReference>
<dbReference type="SUPFAM" id="SSF143081">
    <property type="entry name" value="BB1717-like"/>
    <property type="match status" value="1"/>
</dbReference>
<dbReference type="Gene3D" id="3.60.21.70">
    <property type="entry name" value="PhoD-like phosphatase"/>
    <property type="match status" value="1"/>
</dbReference>
<evidence type="ECO:0000256" key="9">
    <source>
        <dbReference type="SAM" id="Phobius"/>
    </source>
</evidence>
<accession>A0A0L0SWS3</accession>